<comment type="caution">
    <text evidence="1">The sequence shown here is derived from an EMBL/GenBank/DDBJ whole genome shotgun (WGS) entry which is preliminary data.</text>
</comment>
<accession>A0A7J8BYD1</accession>
<reference evidence="1 2" key="1">
    <citation type="journal article" date="2020" name="Nature">
        <title>Six reference-quality genomes reveal evolution of bat adaptations.</title>
        <authorList>
            <person name="Jebb D."/>
            <person name="Huang Z."/>
            <person name="Pippel M."/>
            <person name="Hughes G.M."/>
            <person name="Lavrichenko K."/>
            <person name="Devanna P."/>
            <person name="Winkler S."/>
            <person name="Jermiin L.S."/>
            <person name="Skirmuntt E.C."/>
            <person name="Katzourakis A."/>
            <person name="Burkitt-Gray L."/>
            <person name="Ray D.A."/>
            <person name="Sullivan K.A.M."/>
            <person name="Roscito J.G."/>
            <person name="Kirilenko B.M."/>
            <person name="Davalos L.M."/>
            <person name="Corthals A.P."/>
            <person name="Power M.L."/>
            <person name="Jones G."/>
            <person name="Ransome R.D."/>
            <person name="Dechmann D.K.N."/>
            <person name="Locatelli A.G."/>
            <person name="Puechmaille S.J."/>
            <person name="Fedrigo O."/>
            <person name="Jarvis E.D."/>
            <person name="Hiller M."/>
            <person name="Vernes S.C."/>
            <person name="Myers E.W."/>
            <person name="Teeling E.C."/>
        </authorList>
    </citation>
    <scope>NUCLEOTIDE SEQUENCE [LARGE SCALE GENOMIC DNA]</scope>
    <source>
        <strain evidence="1">MMolMol1</strain>
        <tissue evidence="1">Muscle</tissue>
    </source>
</reference>
<keyword evidence="2" id="KW-1185">Reference proteome</keyword>
<protein>
    <submittedName>
        <fullName evidence="1">Uncharacterized protein</fullName>
    </submittedName>
</protein>
<evidence type="ECO:0000313" key="2">
    <source>
        <dbReference type="Proteomes" id="UP000550707"/>
    </source>
</evidence>
<dbReference type="AlphaFoldDB" id="A0A7J8BYD1"/>
<name>A0A7J8BYD1_MOLMO</name>
<sequence length="151" mass="16840">MFWAITVIETPIRAISFLRDAIVIGTLRGPILLTQMQSHSCLEKQWFNQMSCEGKWAGWKDREEQRIALTVRSDNITGSDHATCQPASPWELCFVPNGRLVSLRKSCCLDSLSLLDGVTPKTFIGQPQTYILNVTSSSPCSWGHTKVLACP</sequence>
<gene>
    <name evidence="1" type="ORF">HJG59_010017</name>
</gene>
<organism evidence="1 2">
    <name type="scientific">Molossus molossus</name>
    <name type="common">Pallas' mastiff bat</name>
    <name type="synonym">Vespertilio molossus</name>
    <dbReference type="NCBI Taxonomy" id="27622"/>
    <lineage>
        <taxon>Eukaryota</taxon>
        <taxon>Metazoa</taxon>
        <taxon>Chordata</taxon>
        <taxon>Craniata</taxon>
        <taxon>Vertebrata</taxon>
        <taxon>Euteleostomi</taxon>
        <taxon>Mammalia</taxon>
        <taxon>Eutheria</taxon>
        <taxon>Laurasiatheria</taxon>
        <taxon>Chiroptera</taxon>
        <taxon>Yangochiroptera</taxon>
        <taxon>Molossidae</taxon>
        <taxon>Molossus</taxon>
    </lineage>
</organism>
<dbReference type="InParanoid" id="A0A7J8BYD1"/>
<proteinExistence type="predicted"/>
<dbReference type="Proteomes" id="UP000550707">
    <property type="component" value="Unassembled WGS sequence"/>
</dbReference>
<evidence type="ECO:0000313" key="1">
    <source>
        <dbReference type="EMBL" id="KAF6403599.1"/>
    </source>
</evidence>
<dbReference type="EMBL" id="JACASF010000022">
    <property type="protein sequence ID" value="KAF6403599.1"/>
    <property type="molecule type" value="Genomic_DNA"/>
</dbReference>